<accession>A0AA38LM28</accession>
<gene>
    <name evidence="2" type="ORF">KI387_000837</name>
</gene>
<sequence length="73" mass="7853">SSAGATCRFLTERETQSEIRQRAVRTIEQIGREMPEPAESTLIITAGSQKHGTRGKIGANRPEPAKGSSQSEA</sequence>
<dbReference type="EMBL" id="JAHRHJ020000001">
    <property type="protein sequence ID" value="KAH9328729.1"/>
    <property type="molecule type" value="Genomic_DNA"/>
</dbReference>
<feature type="non-terminal residue" evidence="2">
    <location>
        <position position="1"/>
    </location>
</feature>
<keyword evidence="3" id="KW-1185">Reference proteome</keyword>
<feature type="region of interest" description="Disordered" evidence="1">
    <location>
        <begin position="47"/>
        <end position="73"/>
    </location>
</feature>
<evidence type="ECO:0000313" key="2">
    <source>
        <dbReference type="EMBL" id="KAH9328729.1"/>
    </source>
</evidence>
<feature type="non-terminal residue" evidence="2">
    <location>
        <position position="73"/>
    </location>
</feature>
<dbReference type="AlphaFoldDB" id="A0AA38LM28"/>
<evidence type="ECO:0000256" key="1">
    <source>
        <dbReference type="SAM" id="MobiDB-lite"/>
    </source>
</evidence>
<proteinExistence type="predicted"/>
<evidence type="ECO:0000313" key="3">
    <source>
        <dbReference type="Proteomes" id="UP000824469"/>
    </source>
</evidence>
<comment type="caution">
    <text evidence="2">The sequence shown here is derived from an EMBL/GenBank/DDBJ whole genome shotgun (WGS) entry which is preliminary data.</text>
</comment>
<name>A0AA38LM28_TAXCH</name>
<protein>
    <submittedName>
        <fullName evidence="2">Uncharacterized protein</fullName>
    </submittedName>
</protein>
<organism evidence="2 3">
    <name type="scientific">Taxus chinensis</name>
    <name type="common">Chinese yew</name>
    <name type="synonym">Taxus wallichiana var. chinensis</name>
    <dbReference type="NCBI Taxonomy" id="29808"/>
    <lineage>
        <taxon>Eukaryota</taxon>
        <taxon>Viridiplantae</taxon>
        <taxon>Streptophyta</taxon>
        <taxon>Embryophyta</taxon>
        <taxon>Tracheophyta</taxon>
        <taxon>Spermatophyta</taxon>
        <taxon>Pinopsida</taxon>
        <taxon>Pinidae</taxon>
        <taxon>Conifers II</taxon>
        <taxon>Cupressales</taxon>
        <taxon>Taxaceae</taxon>
        <taxon>Taxus</taxon>
    </lineage>
</organism>
<reference evidence="2 3" key="1">
    <citation type="journal article" date="2021" name="Nat. Plants">
        <title>The Taxus genome provides insights into paclitaxel biosynthesis.</title>
        <authorList>
            <person name="Xiong X."/>
            <person name="Gou J."/>
            <person name="Liao Q."/>
            <person name="Li Y."/>
            <person name="Zhou Q."/>
            <person name="Bi G."/>
            <person name="Li C."/>
            <person name="Du R."/>
            <person name="Wang X."/>
            <person name="Sun T."/>
            <person name="Guo L."/>
            <person name="Liang H."/>
            <person name="Lu P."/>
            <person name="Wu Y."/>
            <person name="Zhang Z."/>
            <person name="Ro D.K."/>
            <person name="Shang Y."/>
            <person name="Huang S."/>
            <person name="Yan J."/>
        </authorList>
    </citation>
    <scope>NUCLEOTIDE SEQUENCE [LARGE SCALE GENOMIC DNA]</scope>
    <source>
        <strain evidence="2">Ta-2019</strain>
    </source>
</reference>
<dbReference type="Proteomes" id="UP000824469">
    <property type="component" value="Unassembled WGS sequence"/>
</dbReference>